<dbReference type="RefSeq" id="WP_284152862.1">
    <property type="nucleotide sequence ID" value="NZ_AP025516.1"/>
</dbReference>
<evidence type="ECO:0000313" key="5">
    <source>
        <dbReference type="Proteomes" id="UP000830055"/>
    </source>
</evidence>
<protein>
    <submittedName>
        <fullName evidence="4">HD family phosphohydrolase</fullName>
    </submittedName>
</protein>
<dbReference type="Gene3D" id="1.10.3210.10">
    <property type="entry name" value="Hypothetical protein af1432"/>
    <property type="match status" value="1"/>
</dbReference>
<evidence type="ECO:0000256" key="1">
    <source>
        <dbReference type="ARBA" id="ARBA00022801"/>
    </source>
</evidence>
<keyword evidence="5" id="KW-1185">Reference proteome</keyword>
<evidence type="ECO:0000313" key="4">
    <source>
        <dbReference type="EMBL" id="BDD85728.1"/>
    </source>
</evidence>
<dbReference type="Proteomes" id="UP000830055">
    <property type="component" value="Chromosome"/>
</dbReference>
<dbReference type="NCBIfam" id="TIGR00277">
    <property type="entry name" value="HDIG"/>
    <property type="match status" value="1"/>
</dbReference>
<dbReference type="CDD" id="cd00077">
    <property type="entry name" value="HDc"/>
    <property type="match status" value="1"/>
</dbReference>
<gene>
    <name evidence="4" type="primary">yhaM</name>
    <name evidence="4" type="ORF">DPPLL_00930</name>
</gene>
<dbReference type="EMBL" id="AP025516">
    <property type="protein sequence ID" value="BDD85728.1"/>
    <property type="molecule type" value="Genomic_DNA"/>
</dbReference>
<dbReference type="InterPro" id="IPR050798">
    <property type="entry name" value="YhaM_exoribonuc/phosphodiest"/>
</dbReference>
<keyword evidence="1" id="KW-0378">Hydrolase</keyword>
<feature type="region of interest" description="Disordered" evidence="2">
    <location>
        <begin position="320"/>
        <end position="342"/>
    </location>
</feature>
<dbReference type="InterPro" id="IPR004365">
    <property type="entry name" value="NA-bd_OB_tRNA"/>
</dbReference>
<dbReference type="InterPro" id="IPR006675">
    <property type="entry name" value="HDIG_dom"/>
</dbReference>
<name>A0ABN6LYK8_9BACT</name>
<sequence length="342" mass="37900">MEKKRFVEELVDGEHLDDLFLVKSSRLAETRAGKPFLMLTIGDRSGELTGPAWDNAEALETVCTVGSVVRIRGQIQTYNNKLQIQVKDAEAVDDSLWRPEDFVTASSRSQREMRDELDRLIGTVRTPPLRKLLKNLFNTAAIAASFQTAPAAKGIHHAYLGGLFEHSLSMAKVAGLLADHYPGIDRDLLIAGALLHDIGKTEELLNDTGAIDYTEVGRLKGHLVIGCELVGRAARAIDGFPEDLLTHLQHLVLSHHGRLEFGSPVVPMTPEALLLSFVDDLDAKMNLVEQLRRKVKGETAQWSDYQRSLERFLLLRPLGGGGERHGATEEKTEIPSRQKSLF</sequence>
<dbReference type="InterPro" id="IPR012340">
    <property type="entry name" value="NA-bd_OB-fold"/>
</dbReference>
<dbReference type="PANTHER" id="PTHR37294:SF1">
    <property type="entry name" value="3'-5' EXORIBONUCLEASE YHAM"/>
    <property type="match status" value="1"/>
</dbReference>
<dbReference type="InterPro" id="IPR003607">
    <property type="entry name" value="HD/PDEase_dom"/>
</dbReference>
<dbReference type="SUPFAM" id="SSF50249">
    <property type="entry name" value="Nucleic acid-binding proteins"/>
    <property type="match status" value="1"/>
</dbReference>
<accession>A0ABN6LYK8</accession>
<dbReference type="Pfam" id="PF01336">
    <property type="entry name" value="tRNA_anti-codon"/>
    <property type="match status" value="1"/>
</dbReference>
<dbReference type="SMART" id="SM00471">
    <property type="entry name" value="HDc"/>
    <property type="match status" value="1"/>
</dbReference>
<organism evidence="4 5">
    <name type="scientific">Desulfofustis limnaeus</name>
    <dbReference type="NCBI Taxonomy" id="2740163"/>
    <lineage>
        <taxon>Bacteria</taxon>
        <taxon>Pseudomonadati</taxon>
        <taxon>Thermodesulfobacteriota</taxon>
        <taxon>Desulfobulbia</taxon>
        <taxon>Desulfobulbales</taxon>
        <taxon>Desulfocapsaceae</taxon>
        <taxon>Desulfofustis</taxon>
    </lineage>
</organism>
<reference evidence="4 5" key="1">
    <citation type="submission" date="2022-01" db="EMBL/GenBank/DDBJ databases">
        <title>Desulfofustis limnae sp. nov., a novel mesophilic sulfate-reducing bacterium isolated from marsh soil.</title>
        <authorList>
            <person name="Watanabe M."/>
            <person name="Takahashi A."/>
            <person name="Kojima H."/>
            <person name="Fukui M."/>
        </authorList>
    </citation>
    <scope>NUCLEOTIDE SEQUENCE [LARGE SCALE GENOMIC DNA]</scope>
    <source>
        <strain evidence="4 5">PPLL</strain>
    </source>
</reference>
<evidence type="ECO:0000259" key="3">
    <source>
        <dbReference type="PROSITE" id="PS51831"/>
    </source>
</evidence>
<dbReference type="Gene3D" id="2.40.50.140">
    <property type="entry name" value="Nucleic acid-binding proteins"/>
    <property type="match status" value="1"/>
</dbReference>
<dbReference type="InterPro" id="IPR006674">
    <property type="entry name" value="HD_domain"/>
</dbReference>
<proteinExistence type="predicted"/>
<dbReference type="PANTHER" id="PTHR37294">
    <property type="entry name" value="3'-5' EXORIBONUCLEASE YHAM"/>
    <property type="match status" value="1"/>
</dbReference>
<feature type="compositionally biased region" description="Basic and acidic residues" evidence="2">
    <location>
        <begin position="322"/>
        <end position="336"/>
    </location>
</feature>
<feature type="domain" description="HD" evidence="3">
    <location>
        <begin position="163"/>
        <end position="284"/>
    </location>
</feature>
<dbReference type="PROSITE" id="PS51831">
    <property type="entry name" value="HD"/>
    <property type="match status" value="1"/>
</dbReference>
<dbReference type="Pfam" id="PF01966">
    <property type="entry name" value="HD"/>
    <property type="match status" value="1"/>
</dbReference>
<evidence type="ECO:0000256" key="2">
    <source>
        <dbReference type="SAM" id="MobiDB-lite"/>
    </source>
</evidence>
<dbReference type="SUPFAM" id="SSF109604">
    <property type="entry name" value="HD-domain/PDEase-like"/>
    <property type="match status" value="1"/>
</dbReference>
<dbReference type="CDD" id="cd04492">
    <property type="entry name" value="YhaM_OBF_like"/>
    <property type="match status" value="1"/>
</dbReference>